<sequence>EGRSQELPSSPTGQEGQRASLLGDAAAEPQEPEGDGNVVMEQYPNIPNGETHTRCPINALLTQGSAHSTPPQLLKCGGSFQTPNPGWTLALHGPGTLQGSPHPPLPIPELPTGGSCSSFPKEAPPRAQNPPEPSQTPQPCSTLVFLCLCSPQPRLEGRGELGRGPITQICPQKWENGRFSGRKACRERVL</sequence>
<evidence type="ECO:0000313" key="2">
    <source>
        <dbReference type="Ensembl" id="ENSJHYP00000005614.1"/>
    </source>
</evidence>
<reference evidence="2" key="1">
    <citation type="submission" date="2025-08" db="UniProtKB">
        <authorList>
            <consortium name="Ensembl"/>
        </authorList>
    </citation>
    <scope>IDENTIFICATION</scope>
</reference>
<evidence type="ECO:0000256" key="1">
    <source>
        <dbReference type="SAM" id="MobiDB-lite"/>
    </source>
</evidence>
<protein>
    <submittedName>
        <fullName evidence="2">Uncharacterized protein</fullName>
    </submittedName>
</protein>
<reference evidence="2" key="2">
    <citation type="submission" date="2025-09" db="UniProtKB">
        <authorList>
            <consortium name="Ensembl"/>
        </authorList>
    </citation>
    <scope>IDENTIFICATION</scope>
</reference>
<organism evidence="2 3">
    <name type="scientific">Junco hyemalis</name>
    <name type="common">Dark-eyed junco</name>
    <dbReference type="NCBI Taxonomy" id="40217"/>
    <lineage>
        <taxon>Eukaryota</taxon>
        <taxon>Metazoa</taxon>
        <taxon>Chordata</taxon>
        <taxon>Craniata</taxon>
        <taxon>Vertebrata</taxon>
        <taxon>Euteleostomi</taxon>
        <taxon>Archelosauria</taxon>
        <taxon>Archosauria</taxon>
        <taxon>Dinosauria</taxon>
        <taxon>Saurischia</taxon>
        <taxon>Theropoda</taxon>
        <taxon>Coelurosauria</taxon>
        <taxon>Aves</taxon>
        <taxon>Neognathae</taxon>
        <taxon>Neoaves</taxon>
        <taxon>Telluraves</taxon>
        <taxon>Australaves</taxon>
        <taxon>Passeriformes</taxon>
        <taxon>Passerellidae</taxon>
        <taxon>Junco</taxon>
    </lineage>
</organism>
<evidence type="ECO:0000313" key="3">
    <source>
        <dbReference type="Proteomes" id="UP000694408"/>
    </source>
</evidence>
<dbReference type="AlphaFoldDB" id="A0A8C5ILK9"/>
<keyword evidence="3" id="KW-1185">Reference proteome</keyword>
<dbReference type="Proteomes" id="UP000694408">
    <property type="component" value="Unplaced"/>
</dbReference>
<feature type="region of interest" description="Disordered" evidence="1">
    <location>
        <begin position="91"/>
        <end position="137"/>
    </location>
</feature>
<proteinExistence type="predicted"/>
<accession>A0A8C5ILK9</accession>
<feature type="compositionally biased region" description="Polar residues" evidence="1">
    <location>
        <begin position="1"/>
        <end position="17"/>
    </location>
</feature>
<dbReference type="Ensembl" id="ENSJHYT00000006879.1">
    <property type="protein sequence ID" value="ENSJHYP00000005614.1"/>
    <property type="gene ID" value="ENSJHYG00000004568.1"/>
</dbReference>
<feature type="compositionally biased region" description="Pro residues" evidence="1">
    <location>
        <begin position="127"/>
        <end position="136"/>
    </location>
</feature>
<name>A0A8C5ILK9_JUNHY</name>
<feature type="region of interest" description="Disordered" evidence="1">
    <location>
        <begin position="1"/>
        <end position="51"/>
    </location>
</feature>